<sequence length="523" mass="56258">MKKKNRDLSIRLKLMLGLGLSALIMLGVGYLGVHGESQSNANTSDIYLTDVQPILDIAKVRQSVDANQIALARVLIEKNADRLSIAAKEMHERTTAEQKAWQHYYPMISSERERQAADAFVADLKEVSAANERALTLAGTKDFDGMAQVLGEAYQRTAARMDQAIDVLYDENEQQAKESYQSSEKSFEFTRWGTLAALAVGLTLMLALLIVLLRAIATPIQRAALVADAIASGRLGNDIDTSRGDEVGRLLLALSRMDGQLSAIVGRVRASAASIVSASRQIAAGNDDLSQRTQEQASSLEETASSMQGLTGNVRANADNTGHVSGLVVQALEQADGGQKVVAQTASAMDDIHASSRRIEEIVSLVDEVAFQTNLLALNAAVEAARAGEQGRGFAVVASEVRALAMRSASAARDIRQLIRESSERVSNGLTLVVSSNDALQQIHHGMREIVHTMNALALAGNEQVRGIDQVNMAVSQLDLMTQQNAAMVEEMAAASQNLHGLAGELMEHVGFFQVPQREMVAM</sequence>
<dbReference type="CDD" id="cd11386">
    <property type="entry name" value="MCP_signal"/>
    <property type="match status" value="1"/>
</dbReference>
<gene>
    <name evidence="8" type="ORF">ISP20_18105</name>
</gene>
<protein>
    <submittedName>
        <fullName evidence="8">MCP four helix bundle domain-containing protein</fullName>
    </submittedName>
</protein>
<evidence type="ECO:0000256" key="4">
    <source>
        <dbReference type="PROSITE-ProRule" id="PRU00284"/>
    </source>
</evidence>
<feature type="domain" description="Methyl-accepting transducer" evidence="6">
    <location>
        <begin position="271"/>
        <end position="500"/>
    </location>
</feature>
<dbReference type="PROSITE" id="PS50111">
    <property type="entry name" value="CHEMOTAXIS_TRANSDUC_2"/>
    <property type="match status" value="1"/>
</dbReference>
<evidence type="ECO:0000256" key="5">
    <source>
        <dbReference type="SAM" id="Phobius"/>
    </source>
</evidence>
<evidence type="ECO:0000313" key="8">
    <source>
        <dbReference type="EMBL" id="MBM7123086.1"/>
    </source>
</evidence>
<dbReference type="Gene3D" id="1.10.287.950">
    <property type="entry name" value="Methyl-accepting chemotaxis protein"/>
    <property type="match status" value="1"/>
</dbReference>
<dbReference type="RefSeq" id="WP_204637538.1">
    <property type="nucleotide sequence ID" value="NZ_JADIKC010000009.1"/>
</dbReference>
<dbReference type="Pfam" id="PF00672">
    <property type="entry name" value="HAMP"/>
    <property type="match status" value="1"/>
</dbReference>
<evidence type="ECO:0000259" key="6">
    <source>
        <dbReference type="PROSITE" id="PS50111"/>
    </source>
</evidence>
<dbReference type="InterPro" id="IPR004090">
    <property type="entry name" value="Chemotax_Me-accpt_rcpt"/>
</dbReference>
<dbReference type="InterPro" id="IPR024478">
    <property type="entry name" value="HlyB_4HB_MCP"/>
</dbReference>
<dbReference type="PRINTS" id="PR00260">
    <property type="entry name" value="CHEMTRNSDUCR"/>
</dbReference>
<keyword evidence="2 4" id="KW-0807">Transducer</keyword>
<dbReference type="EMBL" id="JADIKC010000009">
    <property type="protein sequence ID" value="MBM7123086.1"/>
    <property type="molecule type" value="Genomic_DNA"/>
</dbReference>
<accession>A0ABS2JVP4</accession>
<dbReference type="SMART" id="SM00304">
    <property type="entry name" value="HAMP"/>
    <property type="match status" value="1"/>
</dbReference>
<comment type="similarity">
    <text evidence="3">Belongs to the methyl-accepting chemotaxis (MCP) protein family.</text>
</comment>
<dbReference type="InterPro" id="IPR051310">
    <property type="entry name" value="MCP_chemotaxis"/>
</dbReference>
<evidence type="ECO:0000256" key="3">
    <source>
        <dbReference type="ARBA" id="ARBA00029447"/>
    </source>
</evidence>
<dbReference type="CDD" id="cd06225">
    <property type="entry name" value="HAMP"/>
    <property type="match status" value="1"/>
</dbReference>
<proteinExistence type="inferred from homology"/>
<dbReference type="Pfam" id="PF12729">
    <property type="entry name" value="4HB_MCP_1"/>
    <property type="match status" value="1"/>
</dbReference>
<keyword evidence="5" id="KW-0472">Membrane</keyword>
<keyword evidence="5" id="KW-1133">Transmembrane helix</keyword>
<dbReference type="Pfam" id="PF00015">
    <property type="entry name" value="MCPsignal"/>
    <property type="match status" value="1"/>
</dbReference>
<organism evidence="8 9">
    <name type="scientific">Dyella kyungheensis</name>
    <dbReference type="NCBI Taxonomy" id="1242174"/>
    <lineage>
        <taxon>Bacteria</taxon>
        <taxon>Pseudomonadati</taxon>
        <taxon>Pseudomonadota</taxon>
        <taxon>Gammaproteobacteria</taxon>
        <taxon>Lysobacterales</taxon>
        <taxon>Rhodanobacteraceae</taxon>
        <taxon>Dyella</taxon>
    </lineage>
</organism>
<name>A0ABS2JVP4_9GAMM</name>
<comment type="caution">
    <text evidence="8">The sequence shown here is derived from an EMBL/GenBank/DDBJ whole genome shotgun (WGS) entry which is preliminary data.</text>
</comment>
<keyword evidence="9" id="KW-1185">Reference proteome</keyword>
<reference evidence="8 9" key="1">
    <citation type="submission" date="2020-10" db="EMBL/GenBank/DDBJ databases">
        <title>Phylogeny of dyella-like bacteria.</title>
        <authorList>
            <person name="Fu J."/>
        </authorList>
    </citation>
    <scope>NUCLEOTIDE SEQUENCE [LARGE SCALE GENOMIC DNA]</scope>
    <source>
        <strain evidence="8 9">THG-B117</strain>
    </source>
</reference>
<dbReference type="PANTHER" id="PTHR43531:SF14">
    <property type="entry name" value="METHYL-ACCEPTING CHEMOTAXIS PROTEIN I-RELATED"/>
    <property type="match status" value="1"/>
</dbReference>
<evidence type="ECO:0000256" key="1">
    <source>
        <dbReference type="ARBA" id="ARBA00022481"/>
    </source>
</evidence>
<dbReference type="SUPFAM" id="SSF58104">
    <property type="entry name" value="Methyl-accepting chemotaxis protein (MCP) signaling domain"/>
    <property type="match status" value="1"/>
</dbReference>
<keyword evidence="5" id="KW-0812">Transmembrane</keyword>
<dbReference type="Proteomes" id="UP001430065">
    <property type="component" value="Unassembled WGS sequence"/>
</dbReference>
<dbReference type="SMART" id="SM00283">
    <property type="entry name" value="MA"/>
    <property type="match status" value="1"/>
</dbReference>
<evidence type="ECO:0000259" key="7">
    <source>
        <dbReference type="PROSITE" id="PS50885"/>
    </source>
</evidence>
<feature type="domain" description="HAMP" evidence="7">
    <location>
        <begin position="214"/>
        <end position="266"/>
    </location>
</feature>
<feature type="transmembrane region" description="Helical" evidence="5">
    <location>
        <begin position="12"/>
        <end position="33"/>
    </location>
</feature>
<dbReference type="PROSITE" id="PS50885">
    <property type="entry name" value="HAMP"/>
    <property type="match status" value="1"/>
</dbReference>
<evidence type="ECO:0000256" key="2">
    <source>
        <dbReference type="ARBA" id="ARBA00023224"/>
    </source>
</evidence>
<evidence type="ECO:0000313" key="9">
    <source>
        <dbReference type="Proteomes" id="UP001430065"/>
    </source>
</evidence>
<dbReference type="InterPro" id="IPR003660">
    <property type="entry name" value="HAMP_dom"/>
</dbReference>
<dbReference type="InterPro" id="IPR004089">
    <property type="entry name" value="MCPsignal_dom"/>
</dbReference>
<keyword evidence="1" id="KW-0488">Methylation</keyword>
<dbReference type="PANTHER" id="PTHR43531">
    <property type="entry name" value="PROTEIN ICFG"/>
    <property type="match status" value="1"/>
</dbReference>
<feature type="transmembrane region" description="Helical" evidence="5">
    <location>
        <begin position="192"/>
        <end position="213"/>
    </location>
</feature>